<dbReference type="Proteomes" id="UP001183390">
    <property type="component" value="Unassembled WGS sequence"/>
</dbReference>
<name>A0ABU2MGB1_9ACTN</name>
<proteinExistence type="predicted"/>
<reference evidence="2" key="1">
    <citation type="submission" date="2023-07" db="EMBL/GenBank/DDBJ databases">
        <title>30 novel species of actinomycetes from the DSMZ collection.</title>
        <authorList>
            <person name="Nouioui I."/>
        </authorList>
    </citation>
    <scope>NUCLEOTIDE SEQUENCE [LARGE SCALE GENOMIC DNA]</scope>
    <source>
        <strain evidence="2">DSM 44743</strain>
    </source>
</reference>
<protein>
    <submittedName>
        <fullName evidence="1">Uncharacterized protein</fullName>
    </submittedName>
</protein>
<accession>A0ABU2MGB1</accession>
<gene>
    <name evidence="1" type="ORF">RM479_25330</name>
</gene>
<keyword evidence="2" id="KW-1185">Reference proteome</keyword>
<dbReference type="EMBL" id="JAVREP010000027">
    <property type="protein sequence ID" value="MDT0331744.1"/>
    <property type="molecule type" value="Genomic_DNA"/>
</dbReference>
<comment type="caution">
    <text evidence="1">The sequence shown here is derived from an EMBL/GenBank/DDBJ whole genome shotgun (WGS) entry which is preliminary data.</text>
</comment>
<organism evidence="1 2">
    <name type="scientific">Nocardiopsis lambiniae</name>
    <dbReference type="NCBI Taxonomy" id="3075539"/>
    <lineage>
        <taxon>Bacteria</taxon>
        <taxon>Bacillati</taxon>
        <taxon>Actinomycetota</taxon>
        <taxon>Actinomycetes</taxon>
        <taxon>Streptosporangiales</taxon>
        <taxon>Nocardiopsidaceae</taxon>
        <taxon>Nocardiopsis</taxon>
    </lineage>
</organism>
<dbReference type="RefSeq" id="WP_311514210.1">
    <property type="nucleotide sequence ID" value="NZ_JAVREP010000027.1"/>
</dbReference>
<sequence length="316" mass="34199">MSIERTPEEIAAARLLADSGLVQRRLNRDLAEVAELGRNGVRLNPRETSPTLIEALRSTADDLKFDAPIVAATQTKRHAVELPVAERLSGSAIGGYLASASATVREGTLFSEVTESDGARTFVFRRQARETSLASVTLSAEVLMEPNGRTYLTAYGWPSPPDTPVHAFTGTAEDLLRQALIDLDDRDTPLDRPLLLLWGTRLRAGGPVGNDGHRVQVAEGIAVRSGELGSSLMQAESHASASGGDGWYAACLYRSLLENLFESYLGGVTFSLVDAEDIDDLDEELRENLPRAHAERAAVPNGVPEGHWWWRTAVSG</sequence>
<evidence type="ECO:0000313" key="2">
    <source>
        <dbReference type="Proteomes" id="UP001183390"/>
    </source>
</evidence>
<evidence type="ECO:0000313" key="1">
    <source>
        <dbReference type="EMBL" id="MDT0331744.1"/>
    </source>
</evidence>